<dbReference type="OrthoDB" id="2413468at2759"/>
<feature type="compositionally biased region" description="Basic and acidic residues" evidence="1">
    <location>
        <begin position="244"/>
        <end position="255"/>
    </location>
</feature>
<feature type="compositionally biased region" description="Pro residues" evidence="1">
    <location>
        <begin position="501"/>
        <end position="512"/>
    </location>
</feature>
<feature type="region of interest" description="Disordered" evidence="1">
    <location>
        <begin position="714"/>
        <end position="749"/>
    </location>
</feature>
<feature type="region of interest" description="Disordered" evidence="1">
    <location>
        <begin position="765"/>
        <end position="916"/>
    </location>
</feature>
<organism evidence="2">
    <name type="scientific">Psilocybe cubensis</name>
    <name type="common">Psychedelic mushroom</name>
    <name type="synonym">Stropharia cubensis</name>
    <dbReference type="NCBI Taxonomy" id="181762"/>
    <lineage>
        <taxon>Eukaryota</taxon>
        <taxon>Fungi</taxon>
        <taxon>Dikarya</taxon>
        <taxon>Basidiomycota</taxon>
        <taxon>Agaricomycotina</taxon>
        <taxon>Agaricomycetes</taxon>
        <taxon>Agaricomycetidae</taxon>
        <taxon>Agaricales</taxon>
        <taxon>Agaricineae</taxon>
        <taxon>Strophariaceae</taxon>
        <taxon>Psilocybe</taxon>
    </lineage>
</organism>
<dbReference type="EMBL" id="JAFIQS010000005">
    <property type="protein sequence ID" value="KAG5169007.1"/>
    <property type="molecule type" value="Genomic_DNA"/>
</dbReference>
<dbReference type="AlphaFoldDB" id="A0A8H8CJQ5"/>
<sequence length="984" mass="105443">MKSPLKRLSYVLAFIADSPSAPKSAHKEQKDNLLSYYQSSIPNEVQSHARSASTPQGFLPSTRPVVPARKMSSTSMSSESDYSYDSDRDCPYDSETNDTKHSLSESSSSVTRRSGAPSRGGADRRRMAIVQMDGTADRAYKSSSETASSASIRSRRGHTSSLTGLALVAPPDAALRTYTQLTPPSTAPVSGDYMNHVLLTATQGKVHSRSSSQDPSSKKTATSRDTSSTQGTQSLLSSANNSKIPRETKNADHNNKAFPNHRTSSSRSPSPDMSTAIDDRDLHHGLLSPPTTAYPSARTIDMFSPIVTPDIGEGKEIHMPVAGPVVVKLDGVQSRRVESTPSWRNEQSPASQAHSQSSAYGSPAAHSSTSAYLYYEPGVHSTAGPLPPPPRTSINLNISTPPPPRPPRLHSPAPARMKSDLEAVKQALQLPPSVTAALAARSPSKLSLSHSEEKKKTVSEQKDNAGGESIVSRPSIHRREGATLATSSVDASSTESSPSLPNQPSPKPPSPGLPVVQEVDKPSSPPENPTDDVPDVTVEAAAPTNTPPSEKIDTAKFNQWLKENPHLAKGLAQEDAHSRESMERSLSPLSADITGDAPSPPPKSFRNSLTNNLKRFSALPRSPSLSSRSRPSSGSTRYSRTPSPSLHHAPPPPPPNRASFQKIHSTNPAALFCHEVNSQHTTIQRCAIYVAKINELYVHDCGLSEWVFETKSRGSTNPHGMQRGPSSQPFVPQPRQTSRSSMISEATFPIRPDASVATDLMQGAYRDITPPGIPPPSLPYPSLAVNPPRSTQPSRSNSSATSGTPPSSVRSLVSSPSTKGAGFFASLGRKASLSSRKERFPTHLSSTSGTISSNSGRSISKNPASTTNISRPVLISNPPSVPGGPRAPPRRAQRSQTFTSSALLNSERDDSMGRRPSLFNLTLDTVIDIQPDPAFTRQVDQLAALLPHADRDVLAGYLRRAGQDMLAIGQYLEDERMGTIRQPF</sequence>
<gene>
    <name evidence="2" type="ORF">JR316_005563</name>
</gene>
<feature type="compositionally biased region" description="Low complexity" evidence="1">
    <location>
        <begin position="141"/>
        <end position="152"/>
    </location>
</feature>
<feature type="compositionally biased region" description="Polar residues" evidence="1">
    <location>
        <begin position="605"/>
        <end position="614"/>
    </location>
</feature>
<feature type="compositionally biased region" description="Basic and acidic residues" evidence="1">
    <location>
        <begin position="85"/>
        <end position="103"/>
    </location>
</feature>
<name>A0A8H8CJQ5_PSICU</name>
<feature type="compositionally biased region" description="Basic and acidic residues" evidence="1">
    <location>
        <begin position="450"/>
        <end position="465"/>
    </location>
</feature>
<evidence type="ECO:0000256" key="1">
    <source>
        <dbReference type="SAM" id="MobiDB-lite"/>
    </source>
</evidence>
<feature type="compositionally biased region" description="Low complexity" evidence="1">
    <location>
        <begin position="104"/>
        <end position="117"/>
    </location>
</feature>
<feature type="compositionally biased region" description="Low complexity" evidence="1">
    <location>
        <begin position="617"/>
        <end position="648"/>
    </location>
</feature>
<feature type="compositionally biased region" description="Low complexity" evidence="1">
    <location>
        <begin position="805"/>
        <end position="817"/>
    </location>
</feature>
<feature type="compositionally biased region" description="Polar residues" evidence="1">
    <location>
        <begin position="714"/>
        <end position="744"/>
    </location>
</feature>
<protein>
    <submittedName>
        <fullName evidence="2">Uncharacterized protein</fullName>
    </submittedName>
</protein>
<feature type="compositionally biased region" description="Polar residues" evidence="1">
    <location>
        <begin position="788"/>
        <end position="804"/>
    </location>
</feature>
<reference evidence="2" key="1">
    <citation type="submission" date="2021-02" db="EMBL/GenBank/DDBJ databases">
        <title>Psilocybe cubensis genome.</title>
        <authorList>
            <person name="Mckernan K.J."/>
            <person name="Crawford S."/>
            <person name="Trippe A."/>
            <person name="Kane L.T."/>
            <person name="Mclaughlin S."/>
        </authorList>
    </citation>
    <scope>NUCLEOTIDE SEQUENCE [LARGE SCALE GENOMIC DNA]</scope>
    <source>
        <strain evidence="2">MGC-MH-2018</strain>
    </source>
</reference>
<feature type="compositionally biased region" description="Polar residues" evidence="1">
    <location>
        <begin position="44"/>
        <end position="56"/>
    </location>
</feature>
<feature type="compositionally biased region" description="Polar residues" evidence="1">
    <location>
        <begin position="861"/>
        <end position="870"/>
    </location>
</feature>
<feature type="compositionally biased region" description="Basic and acidic residues" evidence="1">
    <location>
        <begin position="572"/>
        <end position="583"/>
    </location>
</feature>
<feature type="compositionally biased region" description="Low complexity" evidence="1">
    <location>
        <begin position="347"/>
        <end position="359"/>
    </location>
</feature>
<accession>A0A8H8CJQ5</accession>
<comment type="caution">
    <text evidence="2">The sequence shown here is derived from an EMBL/GenBank/DDBJ whole genome shotgun (WGS) entry which is preliminary data.</text>
</comment>
<feature type="region of interest" description="Disordered" evidence="1">
    <location>
        <begin position="202"/>
        <end position="296"/>
    </location>
</feature>
<feature type="region of interest" description="Disordered" evidence="1">
    <location>
        <begin position="383"/>
        <end position="414"/>
    </location>
</feature>
<feature type="region of interest" description="Disordered" evidence="1">
    <location>
        <begin position="434"/>
        <end position="661"/>
    </location>
</feature>
<feature type="compositionally biased region" description="Low complexity" evidence="1">
    <location>
        <begin position="72"/>
        <end position="83"/>
    </location>
</feature>
<feature type="compositionally biased region" description="Low complexity" evidence="1">
    <location>
        <begin position="487"/>
        <end position="500"/>
    </location>
</feature>
<feature type="compositionally biased region" description="Low complexity" evidence="1">
    <location>
        <begin position="262"/>
        <end position="275"/>
    </location>
</feature>
<evidence type="ECO:0000313" key="2">
    <source>
        <dbReference type="EMBL" id="KAG5169007.1"/>
    </source>
</evidence>
<proteinExistence type="predicted"/>
<feature type="region of interest" description="Disordered" evidence="1">
    <location>
        <begin position="337"/>
        <end position="363"/>
    </location>
</feature>
<feature type="region of interest" description="Disordered" evidence="1">
    <location>
        <begin position="44"/>
        <end position="159"/>
    </location>
</feature>
<feature type="compositionally biased region" description="Low complexity" evidence="1">
    <location>
        <begin position="845"/>
        <end position="860"/>
    </location>
</feature>
<feature type="compositionally biased region" description="Low complexity" evidence="1">
    <location>
        <begin position="226"/>
        <end position="238"/>
    </location>
</feature>